<feature type="coiled-coil region" evidence="1">
    <location>
        <begin position="932"/>
        <end position="1047"/>
    </location>
</feature>
<feature type="compositionally biased region" description="Low complexity" evidence="2">
    <location>
        <begin position="1256"/>
        <end position="1268"/>
    </location>
</feature>
<feature type="compositionally biased region" description="Low complexity" evidence="2">
    <location>
        <begin position="1534"/>
        <end position="1545"/>
    </location>
</feature>
<evidence type="ECO:0000259" key="3">
    <source>
        <dbReference type="Pfam" id="PF24554"/>
    </source>
</evidence>
<feature type="region of interest" description="Disordered" evidence="2">
    <location>
        <begin position="1"/>
        <end position="47"/>
    </location>
</feature>
<evidence type="ECO:0000256" key="2">
    <source>
        <dbReference type="SAM" id="MobiDB-lite"/>
    </source>
</evidence>
<dbReference type="PANTHER" id="PTHR48125:SF12">
    <property type="entry name" value="AT HOOK TRANSCRIPTION FACTOR FAMILY-RELATED"/>
    <property type="match status" value="1"/>
</dbReference>
<evidence type="ECO:0000256" key="1">
    <source>
        <dbReference type="SAM" id="Coils"/>
    </source>
</evidence>
<feature type="compositionally biased region" description="Polar residues" evidence="2">
    <location>
        <begin position="1486"/>
        <end position="1498"/>
    </location>
</feature>
<feature type="region of interest" description="Disordered" evidence="2">
    <location>
        <begin position="742"/>
        <end position="804"/>
    </location>
</feature>
<proteinExistence type="predicted"/>
<dbReference type="Proteomes" id="UP001583186">
    <property type="component" value="Unassembled WGS sequence"/>
</dbReference>
<feature type="compositionally biased region" description="Acidic residues" evidence="2">
    <location>
        <begin position="480"/>
        <end position="499"/>
    </location>
</feature>
<reference evidence="4 5" key="1">
    <citation type="journal article" date="2024" name="IMA Fungus">
        <title>IMA Genome - F19 : A genome assembly and annotation guide to empower mycologists, including annotated draft genome sequences of Ceratocystis pirilliformis, Diaporthe australafricana, Fusarium ophioides, Paecilomyces lecythidis, and Sporothrix stenoceras.</title>
        <authorList>
            <person name="Aylward J."/>
            <person name="Wilson A.M."/>
            <person name="Visagie C.M."/>
            <person name="Spraker J."/>
            <person name="Barnes I."/>
            <person name="Buitendag C."/>
            <person name="Ceriani C."/>
            <person name="Del Mar Angel L."/>
            <person name="du Plessis D."/>
            <person name="Fuchs T."/>
            <person name="Gasser K."/>
            <person name="Kramer D."/>
            <person name="Li W."/>
            <person name="Munsamy K."/>
            <person name="Piso A."/>
            <person name="Price J.L."/>
            <person name="Sonnekus B."/>
            <person name="Thomas C."/>
            <person name="van der Nest A."/>
            <person name="van Dijk A."/>
            <person name="van Heerden A."/>
            <person name="van Vuuren N."/>
            <person name="Yilmaz N."/>
            <person name="Duong T.A."/>
            <person name="van der Merwe N.A."/>
            <person name="Wingfield M.J."/>
            <person name="Wingfield B.D."/>
        </authorList>
    </citation>
    <scope>NUCLEOTIDE SEQUENCE [LARGE SCALE GENOMIC DNA]</scope>
    <source>
        <strain evidence="4 5">CMW 5346</strain>
    </source>
</reference>
<feature type="coiled-coil region" evidence="1">
    <location>
        <begin position="1563"/>
        <end position="1625"/>
    </location>
</feature>
<feature type="compositionally biased region" description="Polar residues" evidence="2">
    <location>
        <begin position="586"/>
        <end position="602"/>
    </location>
</feature>
<comment type="caution">
    <text evidence="4">The sequence shown here is derived from an EMBL/GenBank/DDBJ whole genome shotgun (WGS) entry which is preliminary data.</text>
</comment>
<dbReference type="PANTHER" id="PTHR48125">
    <property type="entry name" value="LP07818P1"/>
    <property type="match status" value="1"/>
</dbReference>
<feature type="compositionally biased region" description="Low complexity" evidence="2">
    <location>
        <begin position="614"/>
        <end position="626"/>
    </location>
</feature>
<feature type="compositionally biased region" description="Pro residues" evidence="2">
    <location>
        <begin position="755"/>
        <end position="766"/>
    </location>
</feature>
<feature type="coiled-coil region" evidence="1">
    <location>
        <begin position="1297"/>
        <end position="1468"/>
    </location>
</feature>
<feature type="compositionally biased region" description="Polar residues" evidence="2">
    <location>
        <begin position="767"/>
        <end position="804"/>
    </location>
</feature>
<feature type="compositionally biased region" description="Low complexity" evidence="2">
    <location>
        <begin position="1094"/>
        <end position="1106"/>
    </location>
</feature>
<feature type="compositionally biased region" description="Low complexity" evidence="2">
    <location>
        <begin position="21"/>
        <end position="47"/>
    </location>
</feature>
<accession>A0ABR3YSZ1</accession>
<feature type="compositionally biased region" description="Low complexity" evidence="2">
    <location>
        <begin position="1118"/>
        <end position="1132"/>
    </location>
</feature>
<feature type="compositionally biased region" description="Low complexity" evidence="2">
    <location>
        <begin position="561"/>
        <end position="573"/>
    </location>
</feature>
<feature type="compositionally biased region" description="Acidic residues" evidence="2">
    <location>
        <begin position="435"/>
        <end position="444"/>
    </location>
</feature>
<feature type="region of interest" description="Disordered" evidence="2">
    <location>
        <begin position="371"/>
        <end position="536"/>
    </location>
</feature>
<evidence type="ECO:0000313" key="5">
    <source>
        <dbReference type="Proteomes" id="UP001583186"/>
    </source>
</evidence>
<dbReference type="InterPro" id="IPR056023">
    <property type="entry name" value="DUF7603"/>
</dbReference>
<feature type="region of interest" description="Disordered" evidence="2">
    <location>
        <begin position="1256"/>
        <end position="1276"/>
    </location>
</feature>
<keyword evidence="1" id="KW-0175">Coiled coil</keyword>
<gene>
    <name evidence="4" type="ORF">Sste5346_007967</name>
</gene>
<dbReference type="Pfam" id="PF24554">
    <property type="entry name" value="DUF7603"/>
    <property type="match status" value="1"/>
</dbReference>
<sequence>MSLDMSSGRRTDLLFPVRNNSPFPSTSSPSSSPSISPTPFSTSESASSLVSTSTDLSSVYPASSLYSAAALSPSSSSNSIGDTDAYASSFSPSAVDINSSAITDSSSLFSSPPPLPPLREFDLSRRSSGRPLPLSLKTTTDASESKRFSPRTSSLSTLPNIATITTTVSGGNGINNISISNERQSHSLTSNSHSQATATAAVTSYSPAASARTSAASVAPVLPIRRKPLASSSSANSVTSNSINTNANSASLSAIVDQASPVQPTESSKLDFDLDNLERDTHSESDQAHDLLDQYDQYSQYDDDEQNEQDSDHQHQSSHADAQYAFDLEDALDIDIGDFLPRPDQRFTRSGSVDSPTLYEFPKTPALFAGAASASASAAPAALAPSSLSKSSLHSPSSSLSSSSEKTVEEAVAENVEHEEVVEDNIVEHEIVEHDAEDEIISDSESDKESVKEDDKESFTVALDSQRTEFRESQQSVEIQEIEDIEALDDTENTEDAQSDSESASSAGTVPSRNSVATTPAAPQTGPTTVSSQHEQDLTTTITTVTLGSTDQILTEQPLYESENSENSNNSGESTEEAPEEPETSHNITQRNSTMSLFTRKTSPPHLSLGSISNTNPNNNHHTTPNDNKEDNAQRSVLPDVHNDKNNNRNSLYSVYDDEELQDKNIPIALPTISTSIVNVNNTNTNNSNNSPKNGSSETITTIVTANIANDADSPSTLKPSNKSPSSAFKLGNFFGWPSASPSTTEFSDQSYSPLPSPSSLQPPPSTTFTHASTLSTPGTNSPSQQQDGFANYGSTHTNSNKNRNLLGIISPAKTQTNANTTGDESSAYYEDYLQTPPIITPGARTAASPSSPLSPHSLAQQEQQFGQIEEMEDELKAISVELAASIRREMDLEDLVDRLQTEVNNPQPTGSKRTSDYFSDSGAISSKFGDYDAAKEEIAQVQRRAEQEKAQIRLELTDKLTDERSRRRVLDQQIKDLSERASGLDLDVRNNNDATGRVKQLESTCEDLRRRLSEERGVKENFEDLLAAMKTELQNASNERDNLRDEVVPQLRARVEGLESQATEHARQIYETTKMQQELQSLKDENSGLRSAAAYSAEASAPPSAGLSRSNTVKGMSAPPSNSANTSNSTTESREALAERLKDVEAQRDALHSALKSLLERQEFQNRENDKKIRVLELERQRLLTASPKKAGYERDVAGLRDEVSVLRRRAEEALEQKWQVEKGLSGLKMDLDRAEDEIAHLRTLLQQHDILLPSSDSSRSASNTSSVYDTDGTAATSLGSLRSARVTSASLETAYKFLQKSYADALDRIRALESSSGAPGSVIPSDEKTTLALQRLERSLSSTMAERDAARDEVATHLTRLADSAGSEKTMLENERSLAEQLDASARRVEELAQQVRTQLETNSKLRDRLTQMVARGEADQQTHKNRITGLESRLRALEEQLVATQTAAEDRVARHEEQVAALKEAHNIQLQRLRDASGGIRASSPNRSPVTSPRMLSSSQFGGLGSLGGTIKSPMSPMFSVNGKLVPPPAGSSSRPSSRGSIMSGGGASNSGTAAAAAAAEEQQAQVATLKARVGELETALSKADSEMQEVVGCMNTAQIEVMQLQEELEIAGRETRRLQRLLETEKVKGFEERFKMLSRTTTV</sequence>
<evidence type="ECO:0000313" key="4">
    <source>
        <dbReference type="EMBL" id="KAL1890970.1"/>
    </source>
</evidence>
<feature type="compositionally biased region" description="Basic and acidic residues" evidence="2">
    <location>
        <begin position="445"/>
        <end position="458"/>
    </location>
</feature>
<feature type="region of interest" description="Disordered" evidence="2">
    <location>
        <begin position="1094"/>
        <end position="1139"/>
    </location>
</feature>
<feature type="compositionally biased region" description="Low complexity" evidence="2">
    <location>
        <begin position="847"/>
        <end position="860"/>
    </location>
</feature>
<organism evidence="4 5">
    <name type="scientific">Sporothrix stenoceras</name>
    <dbReference type="NCBI Taxonomy" id="5173"/>
    <lineage>
        <taxon>Eukaryota</taxon>
        <taxon>Fungi</taxon>
        <taxon>Dikarya</taxon>
        <taxon>Ascomycota</taxon>
        <taxon>Pezizomycotina</taxon>
        <taxon>Sordariomycetes</taxon>
        <taxon>Sordariomycetidae</taxon>
        <taxon>Ophiostomatales</taxon>
        <taxon>Ophiostomataceae</taxon>
        <taxon>Sporothrix</taxon>
    </lineage>
</organism>
<feature type="compositionally biased region" description="Low complexity" evidence="2">
    <location>
        <begin position="371"/>
        <end position="404"/>
    </location>
</feature>
<name>A0ABR3YSZ1_9PEZI</name>
<feature type="region of interest" description="Disordered" evidence="2">
    <location>
        <begin position="1476"/>
        <end position="1560"/>
    </location>
</feature>
<feature type="region of interest" description="Disordered" evidence="2">
    <location>
        <begin position="104"/>
        <end position="154"/>
    </location>
</feature>
<dbReference type="EMBL" id="JAWCUI010000057">
    <property type="protein sequence ID" value="KAL1890970.1"/>
    <property type="molecule type" value="Genomic_DNA"/>
</dbReference>
<feature type="region of interest" description="Disordered" evidence="2">
    <location>
        <begin position="840"/>
        <end position="865"/>
    </location>
</feature>
<feature type="compositionally biased region" description="Low complexity" evidence="2">
    <location>
        <begin position="517"/>
        <end position="529"/>
    </location>
</feature>
<keyword evidence="5" id="KW-1185">Reference proteome</keyword>
<feature type="region of interest" description="Disordered" evidence="2">
    <location>
        <begin position="556"/>
        <end position="633"/>
    </location>
</feature>
<feature type="domain" description="DUF7603" evidence="3">
    <location>
        <begin position="1334"/>
        <end position="1442"/>
    </location>
</feature>
<protein>
    <recommendedName>
        <fullName evidence="3">DUF7603 domain-containing protein</fullName>
    </recommendedName>
</protein>